<reference evidence="2 3" key="1">
    <citation type="journal article" date="2011" name="J. Bacteriol.">
        <title>Complete genome sequence of the cellulose-degrading bacterium Cellulosilyticum lentocellum.</title>
        <authorList>
            <consortium name="US DOE Joint Genome Institute"/>
            <person name="Miller D.A."/>
            <person name="Suen G."/>
            <person name="Bruce D."/>
            <person name="Copeland A."/>
            <person name="Cheng J.F."/>
            <person name="Detter C."/>
            <person name="Goodwin L.A."/>
            <person name="Han C.S."/>
            <person name="Hauser L.J."/>
            <person name="Land M.L."/>
            <person name="Lapidus A."/>
            <person name="Lucas S."/>
            <person name="Meincke L."/>
            <person name="Pitluck S."/>
            <person name="Tapia R."/>
            <person name="Teshima H."/>
            <person name="Woyke T."/>
            <person name="Fox B.G."/>
            <person name="Angert E.R."/>
            <person name="Currie C.R."/>
        </authorList>
    </citation>
    <scope>NUCLEOTIDE SEQUENCE [LARGE SCALE GENOMIC DNA]</scope>
    <source>
        <strain evidence="3">ATCC 49066 / DSM 5427 / NCIMB 11756 / RHM5</strain>
    </source>
</reference>
<dbReference type="PROSITE" id="PS00867">
    <property type="entry name" value="CPSASE_2"/>
    <property type="match status" value="1"/>
</dbReference>
<dbReference type="KEGG" id="cle:Clole_2674"/>
<dbReference type="Pfam" id="PF15632">
    <property type="entry name" value="ATPgrasp_Ter"/>
    <property type="match status" value="1"/>
</dbReference>
<evidence type="ECO:0000313" key="3">
    <source>
        <dbReference type="Proteomes" id="UP000008467"/>
    </source>
</evidence>
<sequence>MRCRIWVNQWFSTMYQIIKQLREGAEAEGLSLHIIGTSTNQNVVYQKVCDEFWEEPKKGISPEDYVEWCLTFCREHQVDVFIPKRHMIAIAKRKEAFTELGIKVLVEDDIELLENFNNKVKTAELFKSLPEICNVPPFEVVTNVEAFKLSYEKLKQQLGKSAVLCVKYAVGEGASSFNIIEDGPVSIKQLEMSEKHIGYEAIVEILGSIESFKPLIIMPYLKGTEISIDALKTQHGVIAVPRRKGPGRLQEICCSQELINKAAVLAERFGFNQPFNLQLRYHEDTLYLLEVNTRMSGGIHYSYYAGINLPYLALKKLLGQVVEVPVYPPDVIDLVYVEQPVIL</sequence>
<dbReference type="Gene3D" id="3.40.50.20">
    <property type="match status" value="1"/>
</dbReference>
<dbReference type="RefSeq" id="WP_013657668.1">
    <property type="nucleotide sequence ID" value="NC_015275.1"/>
</dbReference>
<gene>
    <name evidence="2" type="ordered locus">Clole_2674</name>
</gene>
<dbReference type="Gene3D" id="3.30.470.20">
    <property type="entry name" value="ATP-grasp fold, B domain"/>
    <property type="match status" value="1"/>
</dbReference>
<proteinExistence type="predicted"/>
<dbReference type="InterPro" id="IPR005479">
    <property type="entry name" value="CPAse_ATP-bd"/>
</dbReference>
<protein>
    <recommendedName>
        <fullName evidence="1">Carbamoyl phosphate synthase ATP-binding domain-containing protein</fullName>
    </recommendedName>
</protein>
<dbReference type="SUPFAM" id="SSF56059">
    <property type="entry name" value="Glutathione synthetase ATP-binding domain-like"/>
    <property type="match status" value="1"/>
</dbReference>
<evidence type="ECO:0000313" key="2">
    <source>
        <dbReference type="EMBL" id="ADZ84375.1"/>
    </source>
</evidence>
<dbReference type="eggNOG" id="COG0458">
    <property type="taxonomic scope" value="Bacteria"/>
</dbReference>
<dbReference type="Proteomes" id="UP000008467">
    <property type="component" value="Chromosome"/>
</dbReference>
<dbReference type="GO" id="GO:0005524">
    <property type="term" value="F:ATP binding"/>
    <property type="evidence" value="ECO:0007669"/>
    <property type="project" value="InterPro"/>
</dbReference>
<dbReference type="STRING" id="642492.Clole_2674"/>
<keyword evidence="3" id="KW-1185">Reference proteome</keyword>
<name>F2JJ82_CELLD</name>
<evidence type="ECO:0000259" key="1">
    <source>
        <dbReference type="PROSITE" id="PS00867"/>
    </source>
</evidence>
<feature type="domain" description="Carbamoyl phosphate synthase ATP-binding" evidence="1">
    <location>
        <begin position="288"/>
        <end position="295"/>
    </location>
</feature>
<dbReference type="HOGENOM" id="CLU_052967_3_0_9"/>
<organism evidence="2 3">
    <name type="scientific">Cellulosilyticum lentocellum (strain ATCC 49066 / DSM 5427 / NCIMB 11756 / RHM5)</name>
    <name type="common">Clostridium lentocellum</name>
    <dbReference type="NCBI Taxonomy" id="642492"/>
    <lineage>
        <taxon>Bacteria</taxon>
        <taxon>Bacillati</taxon>
        <taxon>Bacillota</taxon>
        <taxon>Clostridia</taxon>
        <taxon>Lachnospirales</taxon>
        <taxon>Cellulosilyticaceae</taxon>
        <taxon>Cellulosilyticum</taxon>
    </lineage>
</organism>
<dbReference type="EMBL" id="CP002582">
    <property type="protein sequence ID" value="ADZ84375.1"/>
    <property type="molecule type" value="Genomic_DNA"/>
</dbReference>
<accession>F2JJ82</accession>
<dbReference type="AlphaFoldDB" id="F2JJ82"/>